<evidence type="ECO:0000313" key="2">
    <source>
        <dbReference type="EMBL" id="KAK6645240.1"/>
    </source>
</evidence>
<feature type="compositionally biased region" description="Basic residues" evidence="1">
    <location>
        <begin position="1"/>
        <end position="10"/>
    </location>
</feature>
<accession>A0AAN8SEC9</accession>
<dbReference type="EMBL" id="JAWJWE010000001">
    <property type="protein sequence ID" value="KAK6645240.1"/>
    <property type="molecule type" value="Genomic_DNA"/>
</dbReference>
<protein>
    <submittedName>
        <fullName evidence="2">Uncharacterized protein</fullName>
    </submittedName>
</protein>
<dbReference type="AlphaFoldDB" id="A0AAN8SEC9"/>
<gene>
    <name evidence="2" type="ORF">RUM43_001516</name>
</gene>
<proteinExistence type="predicted"/>
<sequence length="105" mass="12149">MFAYHRRPTGHIRTQTQEDRKQPRRIDEALILRLKSGLKPLQVHDTMKTQNTPPPIKPSKSPFLDILRQFCEEKNYFPIFLVLVCSSPIRGRTFMLPVSGTSSVN</sequence>
<dbReference type="Proteomes" id="UP001372834">
    <property type="component" value="Unassembled WGS sequence"/>
</dbReference>
<feature type="region of interest" description="Disordered" evidence="1">
    <location>
        <begin position="1"/>
        <end position="23"/>
    </location>
</feature>
<comment type="caution">
    <text evidence="2">The sequence shown here is derived from an EMBL/GenBank/DDBJ whole genome shotgun (WGS) entry which is preliminary data.</text>
</comment>
<reference evidence="2 3" key="1">
    <citation type="submission" date="2023-10" db="EMBL/GenBank/DDBJ databases">
        <title>Genomes of two closely related lineages of the louse Polyplax serrata with different host specificities.</title>
        <authorList>
            <person name="Martinu J."/>
            <person name="Tarabai H."/>
            <person name="Stefka J."/>
            <person name="Hypsa V."/>
        </authorList>
    </citation>
    <scope>NUCLEOTIDE SEQUENCE [LARGE SCALE GENOMIC DNA]</scope>
    <source>
        <strain evidence="2">HR10_N</strain>
    </source>
</reference>
<evidence type="ECO:0000256" key="1">
    <source>
        <dbReference type="SAM" id="MobiDB-lite"/>
    </source>
</evidence>
<evidence type="ECO:0000313" key="3">
    <source>
        <dbReference type="Proteomes" id="UP001372834"/>
    </source>
</evidence>
<name>A0AAN8SEC9_POLSC</name>
<organism evidence="2 3">
    <name type="scientific">Polyplax serrata</name>
    <name type="common">Common mouse louse</name>
    <dbReference type="NCBI Taxonomy" id="468196"/>
    <lineage>
        <taxon>Eukaryota</taxon>
        <taxon>Metazoa</taxon>
        <taxon>Ecdysozoa</taxon>
        <taxon>Arthropoda</taxon>
        <taxon>Hexapoda</taxon>
        <taxon>Insecta</taxon>
        <taxon>Pterygota</taxon>
        <taxon>Neoptera</taxon>
        <taxon>Paraneoptera</taxon>
        <taxon>Psocodea</taxon>
        <taxon>Troctomorpha</taxon>
        <taxon>Phthiraptera</taxon>
        <taxon>Anoplura</taxon>
        <taxon>Polyplacidae</taxon>
        <taxon>Polyplax</taxon>
    </lineage>
</organism>